<name>A0A9X3PHC0_9ACTN</name>
<dbReference type="InterPro" id="IPR001647">
    <property type="entry name" value="HTH_TetR"/>
</dbReference>
<reference evidence="7 9" key="2">
    <citation type="submission" date="2023-07" db="EMBL/GenBank/DDBJ databases">
        <title>Sequencing the genomes of 1000 actinobacteria strains.</title>
        <authorList>
            <person name="Klenk H.-P."/>
        </authorList>
    </citation>
    <scope>NUCLEOTIDE SEQUENCE [LARGE SCALE GENOMIC DNA]</scope>
    <source>
        <strain evidence="7 9">DSM 44724</strain>
    </source>
</reference>
<dbReference type="RefSeq" id="WP_270119773.1">
    <property type="nucleotide sequence ID" value="NZ_BAAAOM010000001.1"/>
</dbReference>
<evidence type="ECO:0000256" key="3">
    <source>
        <dbReference type="ARBA" id="ARBA00023163"/>
    </source>
</evidence>
<dbReference type="GO" id="GO:0003700">
    <property type="term" value="F:DNA-binding transcription factor activity"/>
    <property type="evidence" value="ECO:0007669"/>
    <property type="project" value="TreeGrafter"/>
</dbReference>
<dbReference type="Proteomes" id="UP001183604">
    <property type="component" value="Unassembled WGS sequence"/>
</dbReference>
<evidence type="ECO:0000256" key="1">
    <source>
        <dbReference type="ARBA" id="ARBA00023015"/>
    </source>
</evidence>
<evidence type="ECO:0000313" key="6">
    <source>
        <dbReference type="EMBL" id="MDA1383651.1"/>
    </source>
</evidence>
<organism evidence="6 8">
    <name type="scientific">Glycomyces lechevalierae</name>
    <dbReference type="NCBI Taxonomy" id="256034"/>
    <lineage>
        <taxon>Bacteria</taxon>
        <taxon>Bacillati</taxon>
        <taxon>Actinomycetota</taxon>
        <taxon>Actinomycetes</taxon>
        <taxon>Glycomycetales</taxon>
        <taxon>Glycomycetaceae</taxon>
        <taxon>Glycomyces</taxon>
    </lineage>
</organism>
<evidence type="ECO:0000256" key="2">
    <source>
        <dbReference type="ARBA" id="ARBA00023125"/>
    </source>
</evidence>
<reference evidence="6" key="1">
    <citation type="submission" date="2022-12" db="EMBL/GenBank/DDBJ databases">
        <title>Gycomyces niveus sp.nov., a novel actinomycete isolated from soil in Shouguang.</title>
        <authorList>
            <person name="Yang X."/>
        </authorList>
    </citation>
    <scope>NUCLEOTIDE SEQUENCE</scope>
    <source>
        <strain evidence="6">DSM 44724</strain>
    </source>
</reference>
<dbReference type="PANTHER" id="PTHR30055">
    <property type="entry name" value="HTH-TYPE TRANSCRIPTIONAL REGULATOR RUTR"/>
    <property type="match status" value="1"/>
</dbReference>
<dbReference type="Pfam" id="PF00440">
    <property type="entry name" value="TetR_N"/>
    <property type="match status" value="1"/>
</dbReference>
<dbReference type="InterPro" id="IPR023772">
    <property type="entry name" value="DNA-bd_HTH_TetR-type_CS"/>
</dbReference>
<evidence type="ECO:0000313" key="7">
    <source>
        <dbReference type="EMBL" id="MDR7341358.1"/>
    </source>
</evidence>
<dbReference type="Proteomes" id="UP001145799">
    <property type="component" value="Unassembled WGS sequence"/>
</dbReference>
<evidence type="ECO:0000313" key="8">
    <source>
        <dbReference type="Proteomes" id="UP001145799"/>
    </source>
</evidence>
<dbReference type="InterPro" id="IPR009057">
    <property type="entry name" value="Homeodomain-like_sf"/>
</dbReference>
<gene>
    <name evidence="7" type="ORF">J2S69_005077</name>
    <name evidence="6" type="ORF">O2L01_01545</name>
</gene>
<dbReference type="PANTHER" id="PTHR30055:SF234">
    <property type="entry name" value="HTH-TYPE TRANSCRIPTIONAL REGULATOR BETI"/>
    <property type="match status" value="1"/>
</dbReference>
<proteinExistence type="predicted"/>
<keyword evidence="2 4" id="KW-0238">DNA-binding</keyword>
<dbReference type="AlphaFoldDB" id="A0A9X3PHC0"/>
<dbReference type="SUPFAM" id="SSF46689">
    <property type="entry name" value="Homeodomain-like"/>
    <property type="match status" value="1"/>
</dbReference>
<comment type="caution">
    <text evidence="6">The sequence shown here is derived from an EMBL/GenBank/DDBJ whole genome shotgun (WGS) entry which is preliminary data.</text>
</comment>
<accession>A0A9X3PHC0</accession>
<dbReference type="InterPro" id="IPR050109">
    <property type="entry name" value="HTH-type_TetR-like_transc_reg"/>
</dbReference>
<feature type="domain" description="HTH tetR-type" evidence="5">
    <location>
        <begin position="4"/>
        <end position="64"/>
    </location>
</feature>
<evidence type="ECO:0000259" key="5">
    <source>
        <dbReference type="PROSITE" id="PS50977"/>
    </source>
</evidence>
<dbReference type="Gene3D" id="1.10.357.10">
    <property type="entry name" value="Tetracycline Repressor, domain 2"/>
    <property type="match status" value="1"/>
</dbReference>
<dbReference type="EMBL" id="JAPZVQ010000001">
    <property type="protein sequence ID" value="MDA1383651.1"/>
    <property type="molecule type" value="Genomic_DNA"/>
</dbReference>
<keyword evidence="1" id="KW-0805">Transcription regulation</keyword>
<feature type="DNA-binding region" description="H-T-H motif" evidence="4">
    <location>
        <begin position="27"/>
        <end position="46"/>
    </location>
</feature>
<keyword evidence="9" id="KW-1185">Reference proteome</keyword>
<protein>
    <submittedName>
        <fullName evidence="7">AcrR family transcriptional regulator</fullName>
    </submittedName>
    <submittedName>
        <fullName evidence="6">Helix-turn-helix domain containing protein</fullName>
    </submittedName>
</protein>
<dbReference type="EMBL" id="JAVDYD010000001">
    <property type="protein sequence ID" value="MDR7341358.1"/>
    <property type="molecule type" value="Genomic_DNA"/>
</dbReference>
<keyword evidence="3" id="KW-0804">Transcription</keyword>
<dbReference type="PRINTS" id="PR00455">
    <property type="entry name" value="HTHTETR"/>
</dbReference>
<evidence type="ECO:0000256" key="4">
    <source>
        <dbReference type="PROSITE-ProRule" id="PRU00335"/>
    </source>
</evidence>
<dbReference type="PROSITE" id="PS01081">
    <property type="entry name" value="HTH_TETR_1"/>
    <property type="match status" value="1"/>
</dbReference>
<evidence type="ECO:0000313" key="9">
    <source>
        <dbReference type="Proteomes" id="UP001183604"/>
    </source>
</evidence>
<sequence>MTAETTRDAIVAAAVPVFGRYGFRKTTMDLLAQAAGVSRPAVYQYFPNKTAVFRAVVETVGAELHAAALAASATGVTTADRLFALLRVKLDFAASTVAADYRQELVREAAALAADLVAESEARYAALVTAVLEDAPELDLLGDAMSAEDAAVLLTDAMVGIARSSATAEQMRSRLRQLVDLAVRGLTSRP</sequence>
<dbReference type="PROSITE" id="PS50977">
    <property type="entry name" value="HTH_TETR_2"/>
    <property type="match status" value="1"/>
</dbReference>
<dbReference type="GO" id="GO:0000976">
    <property type="term" value="F:transcription cis-regulatory region binding"/>
    <property type="evidence" value="ECO:0007669"/>
    <property type="project" value="TreeGrafter"/>
</dbReference>